<geneLocation type="plasmid" evidence="2 3">
    <name>pMSPYR101</name>
</geneLocation>
<reference evidence="2 3" key="1">
    <citation type="journal article" date="2011" name="Stand. Genomic Sci.">
        <title>Complete genome sequence of Mycobacterium sp. strain (Spyr1) and reclassification to Mycobacterium gilvum Spyr1.</title>
        <authorList>
            <person name="Kallimanis A."/>
            <person name="Karabika E."/>
            <person name="Mavromatis K."/>
            <person name="Lapidus A."/>
            <person name="Labutti K.M."/>
            <person name="Liolios K."/>
            <person name="Ivanova N."/>
            <person name="Goodwin L."/>
            <person name="Woyke T."/>
            <person name="Velentzas A.D."/>
            <person name="Perisynakis A."/>
            <person name="Ouzounis C.C."/>
            <person name="Kyrpides N.C."/>
            <person name="Koukkou A.I."/>
            <person name="Drainas C."/>
        </authorList>
    </citation>
    <scope>NUCLEOTIDE SEQUENCE [LARGE SCALE GENOMIC DNA]</scope>
    <source>
        <strain evidence="3">DSM 45189 / LMG 24558 / Spyr1</strain>
    </source>
</reference>
<dbReference type="AlphaFoldDB" id="E6TQ29"/>
<keyword evidence="3" id="KW-1185">Reference proteome</keyword>
<gene>
    <name evidence="2" type="ordered locus">Mspyr1_54390</name>
</gene>
<keyword evidence="1" id="KW-0732">Signal</keyword>
<feature type="chain" id="PRO_5039733385" evidence="1">
    <location>
        <begin position="27"/>
        <end position="150"/>
    </location>
</feature>
<keyword evidence="2" id="KW-0614">Plasmid</keyword>
<evidence type="ECO:0000256" key="1">
    <source>
        <dbReference type="SAM" id="SignalP"/>
    </source>
</evidence>
<name>E6TQ29_MYCSR</name>
<evidence type="ECO:0000313" key="2">
    <source>
        <dbReference type="EMBL" id="ADU01952.1"/>
    </source>
</evidence>
<protein>
    <submittedName>
        <fullName evidence="2">Uncharacterized protein</fullName>
    </submittedName>
</protein>
<organism evidence="2 3">
    <name type="scientific">Mycolicibacterium gilvum (strain DSM 45189 / LMG 24558 / Spyr1)</name>
    <name type="common">Mycobacterium gilvum</name>
    <dbReference type="NCBI Taxonomy" id="278137"/>
    <lineage>
        <taxon>Bacteria</taxon>
        <taxon>Bacillati</taxon>
        <taxon>Actinomycetota</taxon>
        <taxon>Actinomycetes</taxon>
        <taxon>Mycobacteriales</taxon>
        <taxon>Mycobacteriaceae</taxon>
        <taxon>Mycolicibacterium</taxon>
    </lineage>
</organism>
<evidence type="ECO:0000313" key="3">
    <source>
        <dbReference type="Proteomes" id="UP000008916"/>
    </source>
</evidence>
<sequence>MLCGRRCGRRALALAVVSAAILSGCANPILDTLLDRNAAAPPALPANEVLSLSVVRQEFPMMTRMARTGVDPEAPGTPQATRRSQFSDLTAMVQLTVAVADYPTDEGAFTAFINLVEGLRSSRGSVGLGGPMSVKMRWLSSRDSWSAQWV</sequence>
<dbReference type="HOGENOM" id="CLU_1738513_0_0_11"/>
<dbReference type="KEGG" id="msp:Mspyr1_54390"/>
<dbReference type="Proteomes" id="UP000008916">
    <property type="component" value="Plasmid pMSPYR101"/>
</dbReference>
<dbReference type="PROSITE" id="PS51257">
    <property type="entry name" value="PROKAR_LIPOPROTEIN"/>
    <property type="match status" value="1"/>
</dbReference>
<feature type="signal peptide" evidence="1">
    <location>
        <begin position="1"/>
        <end position="26"/>
    </location>
</feature>
<proteinExistence type="predicted"/>
<accession>E6TQ29</accession>
<dbReference type="EMBL" id="CP002386">
    <property type="protein sequence ID" value="ADU01952.1"/>
    <property type="molecule type" value="Genomic_DNA"/>
</dbReference>